<gene>
    <name evidence="1" type="ORF">CDL15_Pgr022064</name>
</gene>
<reference evidence="2" key="1">
    <citation type="journal article" date="2017" name="Plant J.">
        <title>The pomegranate (Punica granatum L.) genome and the genomics of punicalagin biosynthesis.</title>
        <authorList>
            <person name="Qin G."/>
            <person name="Xu C."/>
            <person name="Ming R."/>
            <person name="Tang H."/>
            <person name="Guyot R."/>
            <person name="Kramer E.M."/>
            <person name="Hu Y."/>
            <person name="Yi X."/>
            <person name="Qi Y."/>
            <person name="Xu X."/>
            <person name="Gao Z."/>
            <person name="Pan H."/>
            <person name="Jian J."/>
            <person name="Tian Y."/>
            <person name="Yue Z."/>
            <person name="Xu Y."/>
        </authorList>
    </citation>
    <scope>NUCLEOTIDE SEQUENCE [LARGE SCALE GENOMIC DNA]</scope>
    <source>
        <strain evidence="2">cv. Dabenzi</strain>
    </source>
</reference>
<dbReference type="AlphaFoldDB" id="A0A218VSQ3"/>
<protein>
    <submittedName>
        <fullName evidence="1">Uncharacterized protein</fullName>
    </submittedName>
</protein>
<proteinExistence type="predicted"/>
<dbReference type="EMBL" id="MTKT01006103">
    <property type="protein sequence ID" value="OWM63319.1"/>
    <property type="molecule type" value="Genomic_DNA"/>
</dbReference>
<dbReference type="Proteomes" id="UP000197138">
    <property type="component" value="Unassembled WGS sequence"/>
</dbReference>
<sequence length="62" mass="6942">MSSPSRGFSRITLRWLSYYLASKAQELIEKGFGLAGTTSIESLLKKISCWWSDDGTQPLESI</sequence>
<accession>A0A218VSQ3</accession>
<name>A0A218VSQ3_PUNGR</name>
<comment type="caution">
    <text evidence="1">The sequence shown here is derived from an EMBL/GenBank/DDBJ whole genome shotgun (WGS) entry which is preliminary data.</text>
</comment>
<evidence type="ECO:0000313" key="1">
    <source>
        <dbReference type="EMBL" id="OWM63319.1"/>
    </source>
</evidence>
<organism evidence="1 2">
    <name type="scientific">Punica granatum</name>
    <name type="common">Pomegranate</name>
    <dbReference type="NCBI Taxonomy" id="22663"/>
    <lineage>
        <taxon>Eukaryota</taxon>
        <taxon>Viridiplantae</taxon>
        <taxon>Streptophyta</taxon>
        <taxon>Embryophyta</taxon>
        <taxon>Tracheophyta</taxon>
        <taxon>Spermatophyta</taxon>
        <taxon>Magnoliopsida</taxon>
        <taxon>eudicotyledons</taxon>
        <taxon>Gunneridae</taxon>
        <taxon>Pentapetalae</taxon>
        <taxon>rosids</taxon>
        <taxon>malvids</taxon>
        <taxon>Myrtales</taxon>
        <taxon>Lythraceae</taxon>
        <taxon>Punica</taxon>
    </lineage>
</organism>
<evidence type="ECO:0000313" key="2">
    <source>
        <dbReference type="Proteomes" id="UP000197138"/>
    </source>
</evidence>